<dbReference type="PATRIC" id="fig|271.14.peg.1223"/>
<dbReference type="Gene3D" id="3.40.50.300">
    <property type="entry name" value="P-loop containing nucleotide triphosphate hydrolases"/>
    <property type="match status" value="4"/>
</dbReference>
<dbReference type="EMBL" id="LHCI01000106">
    <property type="protein sequence ID" value="KOX89965.1"/>
    <property type="molecule type" value="Genomic_DNA"/>
</dbReference>
<keyword evidence="7 14" id="KW-0067">ATP-binding</keyword>
<dbReference type="GO" id="GO:0004527">
    <property type="term" value="F:exonuclease activity"/>
    <property type="evidence" value="ECO:0007669"/>
    <property type="project" value="UniProtKB-KW"/>
</dbReference>
<dbReference type="InterPro" id="IPR038726">
    <property type="entry name" value="PDDEXK_AddAB-type"/>
</dbReference>
<evidence type="ECO:0000256" key="4">
    <source>
        <dbReference type="ARBA" id="ARBA00022801"/>
    </source>
</evidence>
<dbReference type="PANTHER" id="PTHR11070:SF59">
    <property type="entry name" value="DNA 3'-5' HELICASE"/>
    <property type="match status" value="1"/>
</dbReference>
<proteinExistence type="predicted"/>
<dbReference type="SUPFAM" id="SSF52540">
    <property type="entry name" value="P-loop containing nucleoside triphosphate hydrolases"/>
    <property type="match status" value="1"/>
</dbReference>
<comment type="catalytic activity">
    <reaction evidence="11">
        <text>Couples ATP hydrolysis with the unwinding of duplex DNA by translocating in the 3'-5' direction.</text>
        <dbReference type="EC" id="5.6.2.4"/>
    </reaction>
</comment>
<dbReference type="PROSITE" id="PS51217">
    <property type="entry name" value="UVRD_HELICASE_CTER"/>
    <property type="match status" value="1"/>
</dbReference>
<keyword evidence="6" id="KW-0269">Exonuclease</keyword>
<evidence type="ECO:0000256" key="13">
    <source>
        <dbReference type="ARBA" id="ARBA00048988"/>
    </source>
</evidence>
<dbReference type="AlphaFoldDB" id="A0A0M9AFR6"/>
<gene>
    <name evidence="17" type="primary">pcrA_1</name>
    <name evidence="17" type="ORF">BVI061214_01149</name>
</gene>
<dbReference type="InterPro" id="IPR027417">
    <property type="entry name" value="P-loop_NTPase"/>
</dbReference>
<comment type="catalytic activity">
    <reaction evidence="13">
        <text>ATP + H2O = ADP + phosphate + H(+)</text>
        <dbReference type="Rhea" id="RHEA:13065"/>
        <dbReference type="ChEBI" id="CHEBI:15377"/>
        <dbReference type="ChEBI" id="CHEBI:15378"/>
        <dbReference type="ChEBI" id="CHEBI:30616"/>
        <dbReference type="ChEBI" id="CHEBI:43474"/>
        <dbReference type="ChEBI" id="CHEBI:456216"/>
        <dbReference type="EC" id="5.6.2.4"/>
    </reaction>
</comment>
<dbReference type="PANTHER" id="PTHR11070">
    <property type="entry name" value="UVRD / RECB / PCRA DNA HELICASE FAMILY MEMBER"/>
    <property type="match status" value="1"/>
</dbReference>
<evidence type="ECO:0000256" key="9">
    <source>
        <dbReference type="ARBA" id="ARBA00023204"/>
    </source>
</evidence>
<keyword evidence="3" id="KW-0227">DNA damage</keyword>
<evidence type="ECO:0000256" key="6">
    <source>
        <dbReference type="ARBA" id="ARBA00022839"/>
    </source>
</evidence>
<keyword evidence="4 14" id="KW-0378">Hydrolase</keyword>
<protein>
    <recommendedName>
        <fullName evidence="12">DNA 3'-5' helicase</fullName>
        <ecNumber evidence="12">5.6.2.4</ecNumber>
    </recommendedName>
</protein>
<sequence>MRVYLASAGTGKTHALVEELKGLLQSGVPLRRIAALTFTRKAAEELRGRAKRAVLALSAEDPRLKEAEREVHGALFTTIHGFMAEALRHTAPLLGLDPDFALLDPFLAEALFLEEARSLLYRKGLDGGLAGALLHLYRKRTLAETLHPLPGAEGVFALYLEALEGYRRRLPAFLSPSDLEALALRILENPEALRRVVERFPHILLDEYQDTGPLQGRFFQGLKEAGARLVAVGDPKQSIYLFRNARVEVFREALKQAEEVRYLSTTYRHAQAVAEFLNRFTALFGEEGVEVDPHRQEVGRVEVHWVVGEGGLEEKRRAEAHLLLDRLMALREEGYAFSQMAVLVRSRSSLPPLEAAFRARGVPYALGRGRSFFARPEVRDLYHALRLSLLEGPPGPEERLALLAFLRGPWVGLDLSEVEEALKAQDPIPLLPEAVRAKLTALRALAGLPPLEALKRLSRDEAFLRRLSPRARVNLDALLLLAAMERFPDLEALLEWLRLRAEDPEAAELPEGEEGVQVLTVHGAKGLEWPVVALFDLSRGENPKEEDLLVGLGGEVALRGTPAYKEVRKALRKAQAEEARRLLYVALSRARDVLIVTGSATGRPGPWVEDLERLGLGPESQDPLVRRHPFKALPTLGDRPQTPPPPPLPARYAHLAFPERPLPFVYSPSAFKKAQEPAPLAEALEKEALPEFYRALGTLVHYAIARHLDPEDEGAMAGLLLQEVAFPFAEGEKRRLLEEVRDLLRRYRGMLGPSLPPLEAREEDHAELPLVLPLGGTVWYGVLDRLYRVGGRWYLEDYKTDREVRPEAYRFQLAIYRMALQQAWGVEAEARLVYLRHGLVHPLAPEELERALKESLPGMGPGEGGEKA</sequence>
<evidence type="ECO:0000256" key="8">
    <source>
        <dbReference type="ARBA" id="ARBA00023125"/>
    </source>
</evidence>
<feature type="domain" description="UvrD-like helicase C-terminal" evidence="16">
    <location>
        <begin position="271"/>
        <end position="526"/>
    </location>
</feature>
<evidence type="ECO:0000313" key="17">
    <source>
        <dbReference type="EMBL" id="KOX89965.1"/>
    </source>
</evidence>
<dbReference type="PROSITE" id="PS51198">
    <property type="entry name" value="UVRD_HELICASE_ATP_BIND"/>
    <property type="match status" value="1"/>
</dbReference>
<dbReference type="InterPro" id="IPR014017">
    <property type="entry name" value="DNA_helicase_UvrD-like_C"/>
</dbReference>
<evidence type="ECO:0000313" key="18">
    <source>
        <dbReference type="Proteomes" id="UP000037685"/>
    </source>
</evidence>
<keyword evidence="10" id="KW-0413">Isomerase</keyword>
<name>A0A0M9AFR6_THEAQ</name>
<keyword evidence="2 14" id="KW-0547">Nucleotide-binding</keyword>
<dbReference type="Pfam" id="PF00580">
    <property type="entry name" value="UvrD-helicase"/>
    <property type="match status" value="1"/>
</dbReference>
<evidence type="ECO:0000256" key="11">
    <source>
        <dbReference type="ARBA" id="ARBA00034617"/>
    </source>
</evidence>
<comment type="caution">
    <text evidence="17">The sequence shown here is derived from an EMBL/GenBank/DDBJ whole genome shotgun (WGS) entry which is preliminary data.</text>
</comment>
<evidence type="ECO:0000256" key="10">
    <source>
        <dbReference type="ARBA" id="ARBA00023235"/>
    </source>
</evidence>
<keyword evidence="9" id="KW-0234">DNA repair</keyword>
<evidence type="ECO:0000256" key="7">
    <source>
        <dbReference type="ARBA" id="ARBA00022840"/>
    </source>
</evidence>
<dbReference type="Pfam" id="PF12705">
    <property type="entry name" value="PDDEXK_1"/>
    <property type="match status" value="1"/>
</dbReference>
<keyword evidence="1" id="KW-0540">Nuclease</keyword>
<dbReference type="InterPro" id="IPR014016">
    <property type="entry name" value="UvrD-like_ATP-bd"/>
</dbReference>
<evidence type="ECO:0000259" key="15">
    <source>
        <dbReference type="PROSITE" id="PS51198"/>
    </source>
</evidence>
<dbReference type="GO" id="GO:0003677">
    <property type="term" value="F:DNA binding"/>
    <property type="evidence" value="ECO:0007669"/>
    <property type="project" value="UniProtKB-KW"/>
</dbReference>
<keyword evidence="5 14" id="KW-0347">Helicase</keyword>
<evidence type="ECO:0000256" key="1">
    <source>
        <dbReference type="ARBA" id="ARBA00022722"/>
    </source>
</evidence>
<dbReference type="CDD" id="cd17932">
    <property type="entry name" value="DEXQc_UvrD"/>
    <property type="match status" value="1"/>
</dbReference>
<evidence type="ECO:0000256" key="2">
    <source>
        <dbReference type="ARBA" id="ARBA00022741"/>
    </source>
</evidence>
<evidence type="ECO:0000259" key="16">
    <source>
        <dbReference type="PROSITE" id="PS51217"/>
    </source>
</evidence>
<evidence type="ECO:0000256" key="5">
    <source>
        <dbReference type="ARBA" id="ARBA00022806"/>
    </source>
</evidence>
<dbReference type="EC" id="5.6.2.4" evidence="12"/>
<evidence type="ECO:0000256" key="3">
    <source>
        <dbReference type="ARBA" id="ARBA00022763"/>
    </source>
</evidence>
<keyword evidence="8" id="KW-0238">DNA-binding</keyword>
<dbReference type="InterPro" id="IPR000212">
    <property type="entry name" value="DNA_helicase_UvrD/REP"/>
</dbReference>
<dbReference type="Pfam" id="PF13361">
    <property type="entry name" value="UvrD_C"/>
    <property type="match status" value="2"/>
</dbReference>
<evidence type="ECO:0000256" key="14">
    <source>
        <dbReference type="PROSITE-ProRule" id="PRU00560"/>
    </source>
</evidence>
<organism evidence="17 18">
    <name type="scientific">Thermus aquaticus</name>
    <dbReference type="NCBI Taxonomy" id="271"/>
    <lineage>
        <taxon>Bacteria</taxon>
        <taxon>Thermotogati</taxon>
        <taxon>Deinococcota</taxon>
        <taxon>Deinococci</taxon>
        <taxon>Thermales</taxon>
        <taxon>Thermaceae</taxon>
        <taxon>Thermus</taxon>
    </lineage>
</organism>
<feature type="domain" description="UvrD-like helicase ATP-binding" evidence="15">
    <location>
        <begin position="1"/>
        <end position="270"/>
    </location>
</feature>
<dbReference type="SUPFAM" id="SSF52980">
    <property type="entry name" value="Restriction endonuclease-like"/>
    <property type="match status" value="1"/>
</dbReference>
<dbReference type="InterPro" id="IPR011335">
    <property type="entry name" value="Restrct_endonuc-II-like"/>
</dbReference>
<dbReference type="RefSeq" id="WP_053767648.1">
    <property type="nucleotide sequence ID" value="NZ_LHCI01000106.1"/>
</dbReference>
<dbReference type="Proteomes" id="UP000037685">
    <property type="component" value="Unassembled WGS sequence"/>
</dbReference>
<accession>A0A0M9AFR6</accession>
<dbReference type="GO" id="GO:0005524">
    <property type="term" value="F:ATP binding"/>
    <property type="evidence" value="ECO:0007669"/>
    <property type="project" value="UniProtKB-UniRule"/>
</dbReference>
<dbReference type="GO" id="GO:0000725">
    <property type="term" value="P:recombinational repair"/>
    <property type="evidence" value="ECO:0007669"/>
    <property type="project" value="TreeGrafter"/>
</dbReference>
<dbReference type="GO" id="GO:0043138">
    <property type="term" value="F:3'-5' DNA helicase activity"/>
    <property type="evidence" value="ECO:0007669"/>
    <property type="project" value="UniProtKB-EC"/>
</dbReference>
<dbReference type="GO" id="GO:0016887">
    <property type="term" value="F:ATP hydrolysis activity"/>
    <property type="evidence" value="ECO:0007669"/>
    <property type="project" value="RHEA"/>
</dbReference>
<evidence type="ECO:0000256" key="12">
    <source>
        <dbReference type="ARBA" id="ARBA00034808"/>
    </source>
</evidence>
<dbReference type="Gene3D" id="3.90.320.10">
    <property type="match status" value="1"/>
</dbReference>
<reference evidence="17 18" key="1">
    <citation type="submission" date="2015-07" db="EMBL/GenBank/DDBJ databases">
        <authorList>
            <person name="Noorani M."/>
        </authorList>
    </citation>
    <scope>NUCLEOTIDE SEQUENCE [LARGE SCALE GENOMIC DNA]</scope>
    <source>
        <strain evidence="18">ATCC 25104 / DSM 625 / JCM 10724 / NBRC 103206 / NCIMB 11243 / YT-1</strain>
    </source>
</reference>
<feature type="binding site" evidence="14">
    <location>
        <begin position="6"/>
        <end position="13"/>
    </location>
    <ligand>
        <name>ATP</name>
        <dbReference type="ChEBI" id="CHEBI:30616"/>
    </ligand>
</feature>
<dbReference type="InterPro" id="IPR011604">
    <property type="entry name" value="PDDEXK-like_dom_sf"/>
</dbReference>